<proteinExistence type="predicted"/>
<gene>
    <name evidence="2" type="ORF">JOQ06_024238</name>
</gene>
<accession>A0AAD6BPE3</accession>
<name>A0AAD6BPE3_9TELE</name>
<evidence type="ECO:0000313" key="2">
    <source>
        <dbReference type="EMBL" id="KAJ4946573.1"/>
    </source>
</evidence>
<evidence type="ECO:0000313" key="3">
    <source>
        <dbReference type="Proteomes" id="UP001219934"/>
    </source>
</evidence>
<comment type="caution">
    <text evidence="2">The sequence shown here is derived from an EMBL/GenBank/DDBJ whole genome shotgun (WGS) entry which is preliminary data.</text>
</comment>
<keyword evidence="3" id="KW-1185">Reference proteome</keyword>
<protein>
    <submittedName>
        <fullName evidence="2">Uncharacterized protein</fullName>
    </submittedName>
</protein>
<dbReference type="Proteomes" id="UP001219934">
    <property type="component" value="Unassembled WGS sequence"/>
</dbReference>
<feature type="region of interest" description="Disordered" evidence="1">
    <location>
        <begin position="1"/>
        <end position="48"/>
    </location>
</feature>
<organism evidence="2 3">
    <name type="scientific">Pogonophryne albipinna</name>
    <dbReference type="NCBI Taxonomy" id="1090488"/>
    <lineage>
        <taxon>Eukaryota</taxon>
        <taxon>Metazoa</taxon>
        <taxon>Chordata</taxon>
        <taxon>Craniata</taxon>
        <taxon>Vertebrata</taxon>
        <taxon>Euteleostomi</taxon>
        <taxon>Actinopterygii</taxon>
        <taxon>Neopterygii</taxon>
        <taxon>Teleostei</taxon>
        <taxon>Neoteleostei</taxon>
        <taxon>Acanthomorphata</taxon>
        <taxon>Eupercaria</taxon>
        <taxon>Perciformes</taxon>
        <taxon>Notothenioidei</taxon>
        <taxon>Pogonophryne</taxon>
    </lineage>
</organism>
<evidence type="ECO:0000256" key="1">
    <source>
        <dbReference type="SAM" id="MobiDB-lite"/>
    </source>
</evidence>
<dbReference type="EMBL" id="JAPTMU010000003">
    <property type="protein sequence ID" value="KAJ4946573.1"/>
    <property type="molecule type" value="Genomic_DNA"/>
</dbReference>
<dbReference type="AlphaFoldDB" id="A0AAD6BPE3"/>
<sequence length="102" mass="10964">MAHIEFTPELDGESLAAGASGGQDEEGTQRETPGTLPRFDALSTASDGSQDVVRIKVRIARLEIEAKERAGQAQLQFQLEIRKLDLDAQTHAPAPPAGLQSR</sequence>
<reference evidence="2" key="1">
    <citation type="submission" date="2022-11" db="EMBL/GenBank/DDBJ databases">
        <title>Chromosome-level genome of Pogonophryne albipinna.</title>
        <authorList>
            <person name="Jo E."/>
        </authorList>
    </citation>
    <scope>NUCLEOTIDE SEQUENCE</scope>
    <source>
        <strain evidence="2">SGF0006</strain>
        <tissue evidence="2">Muscle</tissue>
    </source>
</reference>